<dbReference type="SMART" id="SM00906">
    <property type="entry name" value="Fungal_trans"/>
    <property type="match status" value="1"/>
</dbReference>
<feature type="region of interest" description="Disordered" evidence="4">
    <location>
        <begin position="1"/>
        <end position="77"/>
    </location>
</feature>
<feature type="compositionally biased region" description="Polar residues" evidence="4">
    <location>
        <begin position="187"/>
        <end position="200"/>
    </location>
</feature>
<evidence type="ECO:0000313" key="7">
    <source>
        <dbReference type="Proteomes" id="UP000008493"/>
    </source>
</evidence>
<keyword evidence="2" id="KW-0539">Nucleus</keyword>
<feature type="compositionally biased region" description="Low complexity" evidence="4">
    <location>
        <begin position="741"/>
        <end position="761"/>
    </location>
</feature>
<accession>K5XVE4</accession>
<dbReference type="InterPro" id="IPR050613">
    <property type="entry name" value="Sec_Metabolite_Reg"/>
</dbReference>
<dbReference type="OrthoDB" id="424974at2759"/>
<dbReference type="GO" id="GO:0008270">
    <property type="term" value="F:zinc ion binding"/>
    <property type="evidence" value="ECO:0007669"/>
    <property type="project" value="InterPro"/>
</dbReference>
<dbReference type="CDD" id="cd12148">
    <property type="entry name" value="fungal_TF_MHR"/>
    <property type="match status" value="1"/>
</dbReference>
<feature type="region of interest" description="Disordered" evidence="4">
    <location>
        <begin position="223"/>
        <end position="247"/>
    </location>
</feature>
<dbReference type="CDD" id="cd00067">
    <property type="entry name" value="GAL4"/>
    <property type="match status" value="1"/>
</dbReference>
<dbReference type="eggNOG" id="ENOG502SJQJ">
    <property type="taxonomic scope" value="Eukaryota"/>
</dbReference>
<keyword evidence="3" id="KW-0175">Coiled coil</keyword>
<feature type="compositionally biased region" description="Polar residues" evidence="4">
    <location>
        <begin position="223"/>
        <end position="237"/>
    </location>
</feature>
<dbReference type="Proteomes" id="UP000008493">
    <property type="component" value="Unassembled WGS sequence"/>
</dbReference>
<evidence type="ECO:0000256" key="3">
    <source>
        <dbReference type="SAM" id="Coils"/>
    </source>
</evidence>
<dbReference type="PANTHER" id="PTHR31001">
    <property type="entry name" value="UNCHARACTERIZED TRANSCRIPTIONAL REGULATORY PROTEIN"/>
    <property type="match status" value="1"/>
</dbReference>
<keyword evidence="7" id="KW-1185">Reference proteome</keyword>
<dbReference type="GO" id="GO:0000981">
    <property type="term" value="F:DNA-binding transcription factor activity, RNA polymerase II-specific"/>
    <property type="evidence" value="ECO:0007669"/>
    <property type="project" value="InterPro"/>
</dbReference>
<dbReference type="RefSeq" id="XP_007329865.1">
    <property type="nucleotide sequence ID" value="XM_007329803.1"/>
</dbReference>
<dbReference type="AlphaFoldDB" id="K5XVE4"/>
<comment type="subcellular location">
    <subcellularLocation>
        <location evidence="1">Nucleus</location>
    </subcellularLocation>
</comment>
<feature type="compositionally biased region" description="Polar residues" evidence="4">
    <location>
        <begin position="1"/>
        <end position="11"/>
    </location>
</feature>
<dbReference type="InParanoid" id="K5XVE4"/>
<gene>
    <name evidence="6" type="primary">fst4</name>
    <name evidence="6" type="ORF">AGABI1DRAFT_100153</name>
</gene>
<dbReference type="InterPro" id="IPR007219">
    <property type="entry name" value="XnlR_reg_dom"/>
</dbReference>
<organism evidence="6 7">
    <name type="scientific">Agaricus bisporus var. burnettii (strain JB137-S8 / ATCC MYA-4627 / FGSC 10392)</name>
    <name type="common">White button mushroom</name>
    <dbReference type="NCBI Taxonomy" id="597362"/>
    <lineage>
        <taxon>Eukaryota</taxon>
        <taxon>Fungi</taxon>
        <taxon>Dikarya</taxon>
        <taxon>Basidiomycota</taxon>
        <taxon>Agaricomycotina</taxon>
        <taxon>Agaricomycetes</taxon>
        <taxon>Agaricomycetidae</taxon>
        <taxon>Agaricales</taxon>
        <taxon>Agaricineae</taxon>
        <taxon>Agaricaceae</taxon>
        <taxon>Agaricus</taxon>
    </lineage>
</organism>
<reference evidence="7" key="1">
    <citation type="journal article" date="2012" name="Proc. Natl. Acad. Sci. U.S.A.">
        <title>Genome sequence of the button mushroom Agaricus bisporus reveals mechanisms governing adaptation to a humic-rich ecological niche.</title>
        <authorList>
            <person name="Morin E."/>
            <person name="Kohler A."/>
            <person name="Baker A.R."/>
            <person name="Foulongne-Oriol M."/>
            <person name="Lombard V."/>
            <person name="Nagy L.G."/>
            <person name="Ohm R.A."/>
            <person name="Patyshakuliyeva A."/>
            <person name="Brun A."/>
            <person name="Aerts A.L."/>
            <person name="Bailey A.M."/>
            <person name="Billette C."/>
            <person name="Coutinho P.M."/>
            <person name="Deakin G."/>
            <person name="Doddapaneni H."/>
            <person name="Floudas D."/>
            <person name="Grimwood J."/>
            <person name="Hilden K."/>
            <person name="Kuees U."/>
            <person name="LaButti K.M."/>
            <person name="Lapidus A."/>
            <person name="Lindquist E.A."/>
            <person name="Lucas S.M."/>
            <person name="Murat C."/>
            <person name="Riley R.W."/>
            <person name="Salamov A.A."/>
            <person name="Schmutz J."/>
            <person name="Subramanian V."/>
            <person name="Woesten H.A.B."/>
            <person name="Xu J."/>
            <person name="Eastwood D.C."/>
            <person name="Foster G.D."/>
            <person name="Sonnenberg A.S."/>
            <person name="Cullen D."/>
            <person name="de Vries R.P."/>
            <person name="Lundell T."/>
            <person name="Hibbett D.S."/>
            <person name="Henrissat B."/>
            <person name="Burton K.S."/>
            <person name="Kerrigan R.W."/>
            <person name="Challen M.P."/>
            <person name="Grigoriev I.V."/>
            <person name="Martin F."/>
        </authorList>
    </citation>
    <scope>NUCLEOTIDE SEQUENCE [LARGE SCALE GENOMIC DNA]</scope>
    <source>
        <strain evidence="7">JB137-S8 / ATCC MYA-4627 / FGSC 10392</strain>
    </source>
</reference>
<dbReference type="GeneID" id="18821762"/>
<evidence type="ECO:0000256" key="2">
    <source>
        <dbReference type="ARBA" id="ARBA00023242"/>
    </source>
</evidence>
<sequence length="848" mass="94062">MLPNDSGYSSRPNKRPRGSDSVSGQPLDASPSSGPSALPMSDDHHMANLSQHAPNVPGPNSSLGPPPVARPRNDDRSRKLSCKECRRYCDRVFPCQSCVKRGCGSLCPEGALTAGRGSRFILANTEQLHDKISELSDRVRQLEEALEQVQAQCSNQRHPLLAPDLLKIKTSQELYGTTPFPPPPANADSSAVPSPSTRQTEGLGESVGALSLYPPTPIKFANQPLQITDPVSSNSTSDRPRYTTPPEVASDILQLSATFPFPWMVDLSMRKRIRDALPPREEAERICNEARSNALWQFNLDTAETFLPNLLHYCYETPVESLSPRRLALLLMVLSIGSLVDLNQPLGSLHGEAYHHLARASVCEIPLMEEPDFDVLHALFCMIYYHLIFSDNKKAVGYAWNLMGFVAKLAQGHCRTDRDSTRGGKLIPEEHERRRAIFWELLNMDCRMSLSLGRPPSISLAHVDVARPSYVGAGIYVPREEIVYHNWKNDFFIECLSPILEAMTNAKQLIEYDQLLALDRSARDFYVPPILGELENSTETPRFLVMQRGLVIMGREIALLQLHRRYFTQAMNSPEPFDMHHDYAPSVLATYLSASNLIAAVEQLYEKESQLSVRFLHFWFNVFSAAVMLSLFISRAPTTPLATFAVQDLERICRLFRRATNLPLSAKVLPHITKLAEKGRLSLRQNMSSPSHLAAGNPYPVTLPASFDRAHRILGEHADRMRLTAPAVRSINSGAGGRGATTTNTSSSSSTRTSLSPSISSVGAGATGMLSSKHSSLQDTLPDIYHFSSLGVGVEGRYSFTPATSMQQQQKTNLFVPSSPRIGEDEKFNFDHGALMAELEETSYMAWF</sequence>
<dbReference type="HOGENOM" id="CLU_007340_2_0_1"/>
<dbReference type="InterPro" id="IPR001138">
    <property type="entry name" value="Zn2Cys6_DnaBD"/>
</dbReference>
<feature type="compositionally biased region" description="Polar residues" evidence="4">
    <location>
        <begin position="48"/>
        <end position="63"/>
    </location>
</feature>
<dbReference type="PANTHER" id="PTHR31001:SF56">
    <property type="entry name" value="ZN(2)-C6 FUNGAL-TYPE DOMAIN-CONTAINING PROTEIN"/>
    <property type="match status" value="1"/>
</dbReference>
<name>K5XVE4_AGABU</name>
<feature type="domain" description="Xylanolytic transcriptional activator regulatory" evidence="5">
    <location>
        <begin position="399"/>
        <end position="474"/>
    </location>
</feature>
<proteinExistence type="predicted"/>
<evidence type="ECO:0000256" key="1">
    <source>
        <dbReference type="ARBA" id="ARBA00004123"/>
    </source>
</evidence>
<dbReference type="GO" id="GO:0005634">
    <property type="term" value="C:nucleus"/>
    <property type="evidence" value="ECO:0007669"/>
    <property type="project" value="UniProtKB-SubCell"/>
</dbReference>
<protein>
    <submittedName>
        <fullName evidence="6">Fungal-specific transcription factor</fullName>
    </submittedName>
</protein>
<dbReference type="GO" id="GO:0003677">
    <property type="term" value="F:DNA binding"/>
    <property type="evidence" value="ECO:0007669"/>
    <property type="project" value="InterPro"/>
</dbReference>
<evidence type="ECO:0000256" key="4">
    <source>
        <dbReference type="SAM" id="MobiDB-lite"/>
    </source>
</evidence>
<feature type="region of interest" description="Disordered" evidence="4">
    <location>
        <begin position="174"/>
        <end position="203"/>
    </location>
</feature>
<feature type="compositionally biased region" description="Polar residues" evidence="4">
    <location>
        <begin position="20"/>
        <end position="35"/>
    </location>
</feature>
<evidence type="ECO:0000313" key="6">
    <source>
        <dbReference type="EMBL" id="EKM79105.1"/>
    </source>
</evidence>
<feature type="coiled-coil region" evidence="3">
    <location>
        <begin position="125"/>
        <end position="152"/>
    </location>
</feature>
<dbReference type="EMBL" id="JH971390">
    <property type="protein sequence ID" value="EKM79105.1"/>
    <property type="molecule type" value="Genomic_DNA"/>
</dbReference>
<dbReference type="GO" id="GO:0006351">
    <property type="term" value="P:DNA-templated transcription"/>
    <property type="evidence" value="ECO:0007669"/>
    <property type="project" value="InterPro"/>
</dbReference>
<dbReference type="Pfam" id="PF04082">
    <property type="entry name" value="Fungal_trans"/>
    <property type="match status" value="1"/>
</dbReference>
<dbReference type="KEGG" id="abp:AGABI1DRAFT100153"/>
<dbReference type="OMA" id="EHAAWHQ"/>
<dbReference type="STRING" id="597362.K5XVE4"/>
<feature type="region of interest" description="Disordered" evidence="4">
    <location>
        <begin position="727"/>
        <end position="762"/>
    </location>
</feature>
<evidence type="ECO:0000259" key="5">
    <source>
        <dbReference type="SMART" id="SM00906"/>
    </source>
</evidence>